<evidence type="ECO:0000313" key="3">
    <source>
        <dbReference type="Proteomes" id="UP000192596"/>
    </source>
</evidence>
<feature type="compositionally biased region" description="Low complexity" evidence="1">
    <location>
        <begin position="252"/>
        <end position="261"/>
    </location>
</feature>
<dbReference type="AlphaFoldDB" id="A0A1V8T981"/>
<feature type="compositionally biased region" description="Polar residues" evidence="1">
    <location>
        <begin position="127"/>
        <end position="136"/>
    </location>
</feature>
<comment type="caution">
    <text evidence="2">The sequence shown here is derived from an EMBL/GenBank/DDBJ whole genome shotgun (WGS) entry which is preliminary data.</text>
</comment>
<dbReference type="OrthoDB" id="5404004at2759"/>
<dbReference type="Proteomes" id="UP000192596">
    <property type="component" value="Unassembled WGS sequence"/>
</dbReference>
<sequence length="629" mass="67889">MLARSKSKRVIEVENSDVKEARSLQLVSTSAKLRRKASKRASISHIAVAEAFERPAVTSRSKTTGALETRPRPNTADSRPSLVRPQATDLPDLPQSLRLPVETMDVRAGADTFRFPTPSPRLPRKSGTFQAESSPLVSEKMTAPIGVALGSPTAAPPQWQRSRTVDALPKRKAVPQALPDYAQAWDVMGEAPQKPQLKKSKSAWKTLGGLFRSKSAFKAASEPLYKVQAGSSEPAAKPSTDQSRARVGVLDSAASSPAAVATPGSIASHHSRTPSLNRGLARFEARAEADRAAFMSNIDSKVQHTPAAYQARASILTPPKSSVYSRTPVLRSSEEMFATSPPSRHNLHAPGAHIHTPKLDMDIPNSEFERYSVMFEKLLEPKMSLLERRQSKRQDKLKRLNSTKLQVHDENAPTILQRSRTSPHKLHNPPIVPSNDTAILPAAAHSEKDTPAGSVSITNRARPLQRSKTAPMAAASPLTARFAPAAHVHAPSVDSLSTAYASLPATPTTVASTNLGSPIPIHAVSKPLPGAEPQEPSWDMLTPPSNTQPHPNPLASHSTISKPRHLMPDNHIVQVSVARQVSVSKARRRVQEADFVVTQPLRPRVVECGRGVSGMGQMRRSTVGVLEGG</sequence>
<dbReference type="InParanoid" id="A0A1V8T981"/>
<accession>A0A1V8T981</accession>
<dbReference type="EMBL" id="NAJO01000013">
    <property type="protein sequence ID" value="OQO07967.1"/>
    <property type="molecule type" value="Genomic_DNA"/>
</dbReference>
<name>A0A1V8T981_9PEZI</name>
<evidence type="ECO:0000313" key="2">
    <source>
        <dbReference type="EMBL" id="OQO07967.1"/>
    </source>
</evidence>
<feature type="region of interest" description="Disordered" evidence="1">
    <location>
        <begin position="54"/>
        <end position="137"/>
    </location>
</feature>
<organism evidence="2 3">
    <name type="scientific">Cryoendolithus antarcticus</name>
    <dbReference type="NCBI Taxonomy" id="1507870"/>
    <lineage>
        <taxon>Eukaryota</taxon>
        <taxon>Fungi</taxon>
        <taxon>Dikarya</taxon>
        <taxon>Ascomycota</taxon>
        <taxon>Pezizomycotina</taxon>
        <taxon>Dothideomycetes</taxon>
        <taxon>Dothideomycetidae</taxon>
        <taxon>Cladosporiales</taxon>
        <taxon>Cladosporiaceae</taxon>
        <taxon>Cryoendolithus</taxon>
    </lineage>
</organism>
<feature type="compositionally biased region" description="Polar residues" evidence="1">
    <location>
        <begin position="543"/>
        <end position="556"/>
    </location>
</feature>
<feature type="region of interest" description="Disordered" evidence="1">
    <location>
        <begin position="510"/>
        <end position="556"/>
    </location>
</feature>
<evidence type="ECO:0000256" key="1">
    <source>
        <dbReference type="SAM" id="MobiDB-lite"/>
    </source>
</evidence>
<feature type="region of interest" description="Disordered" evidence="1">
    <location>
        <begin position="227"/>
        <end position="278"/>
    </location>
</feature>
<gene>
    <name evidence="2" type="ORF">B0A48_06759</name>
</gene>
<keyword evidence="3" id="KW-1185">Reference proteome</keyword>
<protein>
    <submittedName>
        <fullName evidence="2">Uncharacterized protein</fullName>
    </submittedName>
</protein>
<proteinExistence type="predicted"/>
<reference evidence="3" key="1">
    <citation type="submission" date="2017-03" db="EMBL/GenBank/DDBJ databases">
        <title>Genomes of endolithic fungi from Antarctica.</title>
        <authorList>
            <person name="Coleine C."/>
            <person name="Masonjones S."/>
            <person name="Stajich J.E."/>
        </authorList>
    </citation>
    <scope>NUCLEOTIDE SEQUENCE [LARGE SCALE GENOMIC DNA]</scope>
    <source>
        <strain evidence="3">CCFEE 5527</strain>
    </source>
</reference>